<reference evidence="13" key="1">
    <citation type="submission" date="2021-02" db="EMBL/GenBank/DDBJ databases">
        <authorList>
            <person name="Nowell W R."/>
        </authorList>
    </citation>
    <scope>NUCLEOTIDE SEQUENCE</scope>
</reference>
<dbReference type="CDD" id="cd15047">
    <property type="entry name" value="7tmC_GABA-B-like"/>
    <property type="match status" value="1"/>
</dbReference>
<dbReference type="GO" id="GO:0038039">
    <property type="term" value="C:G protein-coupled receptor heterodimeric complex"/>
    <property type="evidence" value="ECO:0007669"/>
    <property type="project" value="TreeGrafter"/>
</dbReference>
<dbReference type="SUPFAM" id="SSF53822">
    <property type="entry name" value="Periplasmic binding protein-like I"/>
    <property type="match status" value="1"/>
</dbReference>
<gene>
    <name evidence="13" type="ORF">IZO911_LOCUS699</name>
</gene>
<dbReference type="Proteomes" id="UP000663860">
    <property type="component" value="Unassembled WGS sequence"/>
</dbReference>
<keyword evidence="11" id="KW-0732">Signal</keyword>
<comment type="subcellular location">
    <subcellularLocation>
        <location evidence="1">Membrane</location>
        <topology evidence="1">Multi-pass membrane protein</topology>
    </subcellularLocation>
</comment>
<dbReference type="PANTHER" id="PTHR10519:SF74">
    <property type="entry name" value="GAMMA-AMINOBUTYRIC ACID TYPE B RECEPTOR SUBUNIT 2"/>
    <property type="match status" value="1"/>
</dbReference>
<name>A0A813M784_9BILA</name>
<evidence type="ECO:0000256" key="1">
    <source>
        <dbReference type="ARBA" id="ARBA00004141"/>
    </source>
</evidence>
<dbReference type="AlphaFoldDB" id="A0A813M784"/>
<dbReference type="Pfam" id="PF00003">
    <property type="entry name" value="7tm_3"/>
    <property type="match status" value="1"/>
</dbReference>
<protein>
    <recommendedName>
        <fullName evidence="12">G-protein coupled receptors family 3 profile domain-containing protein</fullName>
    </recommendedName>
</protein>
<feature type="chain" id="PRO_5033040438" description="G-protein coupled receptors family 3 profile domain-containing protein" evidence="11">
    <location>
        <begin position="22"/>
        <end position="941"/>
    </location>
</feature>
<proteinExistence type="predicted"/>
<evidence type="ECO:0000256" key="4">
    <source>
        <dbReference type="ARBA" id="ARBA00023040"/>
    </source>
</evidence>
<evidence type="ECO:0000256" key="6">
    <source>
        <dbReference type="ARBA" id="ARBA00023170"/>
    </source>
</evidence>
<feature type="transmembrane region" description="Helical" evidence="10">
    <location>
        <begin position="481"/>
        <end position="500"/>
    </location>
</feature>
<evidence type="ECO:0000256" key="9">
    <source>
        <dbReference type="SAM" id="Coils"/>
    </source>
</evidence>
<dbReference type="GO" id="GO:0007214">
    <property type="term" value="P:gamma-aminobutyric acid signaling pathway"/>
    <property type="evidence" value="ECO:0007669"/>
    <property type="project" value="TreeGrafter"/>
</dbReference>
<feature type="coiled-coil region" evidence="9">
    <location>
        <begin position="749"/>
        <end position="776"/>
    </location>
</feature>
<keyword evidence="4" id="KW-0297">G-protein coupled receptor</keyword>
<dbReference type="CDD" id="cd06366">
    <property type="entry name" value="PBP1_GABAb_receptor"/>
    <property type="match status" value="1"/>
</dbReference>
<feature type="transmembrane region" description="Helical" evidence="10">
    <location>
        <begin position="655"/>
        <end position="677"/>
    </location>
</feature>
<accession>A0A813M784</accession>
<keyword evidence="6" id="KW-0675">Receptor</keyword>
<dbReference type="PROSITE" id="PS50259">
    <property type="entry name" value="G_PROTEIN_RECEP_F3_4"/>
    <property type="match status" value="1"/>
</dbReference>
<dbReference type="InterPro" id="IPR017978">
    <property type="entry name" value="GPCR_3_C"/>
</dbReference>
<comment type="caution">
    <text evidence="13">The sequence shown here is derived from an EMBL/GenBank/DDBJ whole genome shotgun (WGS) entry which is preliminary data.</text>
</comment>
<feature type="transmembrane region" description="Helical" evidence="10">
    <location>
        <begin position="445"/>
        <end position="469"/>
    </location>
</feature>
<evidence type="ECO:0000313" key="13">
    <source>
        <dbReference type="EMBL" id="CAF0714486.1"/>
    </source>
</evidence>
<evidence type="ECO:0000259" key="12">
    <source>
        <dbReference type="PROSITE" id="PS50259"/>
    </source>
</evidence>
<feature type="transmembrane region" description="Helical" evidence="10">
    <location>
        <begin position="620"/>
        <end position="640"/>
    </location>
</feature>
<evidence type="ECO:0000256" key="10">
    <source>
        <dbReference type="SAM" id="Phobius"/>
    </source>
</evidence>
<evidence type="ECO:0000256" key="5">
    <source>
        <dbReference type="ARBA" id="ARBA00023136"/>
    </source>
</evidence>
<dbReference type="InterPro" id="IPR028082">
    <property type="entry name" value="Peripla_BP_I"/>
</dbReference>
<dbReference type="InterPro" id="IPR001828">
    <property type="entry name" value="ANF_lig-bd_rcpt"/>
</dbReference>
<evidence type="ECO:0000256" key="8">
    <source>
        <dbReference type="ARBA" id="ARBA00023224"/>
    </source>
</evidence>
<sequence>MYSQCLIFLIIIIIFNNGNRADKPSVLHIGALFDSEHASIHNGQQELQAAQMAIIDINRQYKDLFKGLYILELIANNSRCDPIYAVDAFFHALFRRPQLLFLVGTSCSNETKAVIQVADHYNLILFSHSTSFISQANQSYSTLVRLSVSDENYNDARVAFIEYNQWSHVAIIHQDSIEHSLMMAKLAKRLNESNVNVVLTQSASWVNLTSALQTLREKKARIVFVTFDTSLRSIFFCEVYRTFSKQLRERYVWILTDNDSHLWNLSNNNCTKKEIFDAARGHIIIDSSYERKPNLINLNITARRLQQQLDLQDHLGRQTLHAYDAIWVIALLINASIEEKIPVDRFTYSNSTMRDQWLNLTEQIYFLGVSGPVSFRNHQRRAETIIRQFQIDGNQHILRTIAEYSHLSGFNVNCSHCQLLIWPGTIPVDTERSEIQRVVLTVSEIISITIACILSLVLAIFFLTFNIIYRHERYIKLSSPKLNNVIVIGAIHIQIAIFLFTLDKWFIEHRILGHICMLRILLFSGGFSLTFGSMFLKTLRVYRIFTSNDRPLLHSKLLQDHHLLLICLYIYSIDVIIIFAWQFLDPHEIIYTDGQIRRLDMDTIVTDRIYHCNSQYRQKILPLIYLYKSLFLIVGGYLAAKTRHVHISALNDSKFIVWSIYTVVLTSVFTVTIMISIQNLRTYVVLCFVVIIMKSFIICLVFVPKVLTLKTRHREEVVSKDLCMGNSRTRRLAVEISCFEAYRYAQLQNRELKTEVVRLNHAINTLQQNLDSAHSNVAMALLPFAVRLASTFLQKPDIHTSHSPVNSKASVETVTPTKEQSPIVISIDQKNEDDANSITDTSTSNNFLDEIEQALSSTDSELDLSTALLSAKDISSLSLTVLDNQYESVTTDDDNENENESISLTPACTTSDNESVLYLRLSNELNMNEATLDSDLDRIGR</sequence>
<evidence type="ECO:0000256" key="3">
    <source>
        <dbReference type="ARBA" id="ARBA00022989"/>
    </source>
</evidence>
<dbReference type="Pfam" id="PF01094">
    <property type="entry name" value="ANF_receptor"/>
    <property type="match status" value="1"/>
</dbReference>
<evidence type="ECO:0000313" key="14">
    <source>
        <dbReference type="Proteomes" id="UP000663860"/>
    </source>
</evidence>
<feature type="domain" description="G-protein coupled receptors family 3 profile" evidence="12">
    <location>
        <begin position="451"/>
        <end position="720"/>
    </location>
</feature>
<dbReference type="GO" id="GO:0004965">
    <property type="term" value="F:G protein-coupled GABA receptor activity"/>
    <property type="evidence" value="ECO:0007669"/>
    <property type="project" value="InterPro"/>
</dbReference>
<keyword evidence="7" id="KW-0325">Glycoprotein</keyword>
<feature type="transmembrane region" description="Helical" evidence="10">
    <location>
        <begin position="683"/>
        <end position="703"/>
    </location>
</feature>
<keyword evidence="9" id="KW-0175">Coiled coil</keyword>
<keyword evidence="2 10" id="KW-0812">Transmembrane</keyword>
<feature type="transmembrane region" description="Helical" evidence="10">
    <location>
        <begin position="520"/>
        <end position="542"/>
    </location>
</feature>
<evidence type="ECO:0000256" key="2">
    <source>
        <dbReference type="ARBA" id="ARBA00022692"/>
    </source>
</evidence>
<dbReference type="PRINTS" id="PR01177">
    <property type="entry name" value="GABAB1RECPTR"/>
</dbReference>
<dbReference type="PRINTS" id="PR01176">
    <property type="entry name" value="GABABRECEPTR"/>
</dbReference>
<evidence type="ECO:0000256" key="7">
    <source>
        <dbReference type="ARBA" id="ARBA00023180"/>
    </source>
</evidence>
<feature type="transmembrane region" description="Helical" evidence="10">
    <location>
        <begin position="563"/>
        <end position="584"/>
    </location>
</feature>
<dbReference type="EMBL" id="CAJNOE010000003">
    <property type="protein sequence ID" value="CAF0714486.1"/>
    <property type="molecule type" value="Genomic_DNA"/>
</dbReference>
<dbReference type="InterPro" id="IPR002455">
    <property type="entry name" value="GPCR3_GABA-B"/>
</dbReference>
<keyword evidence="5 10" id="KW-0472">Membrane</keyword>
<keyword evidence="3 10" id="KW-1133">Transmembrane helix</keyword>
<keyword evidence="8" id="KW-0807">Transducer</keyword>
<dbReference type="PANTHER" id="PTHR10519">
    <property type="entry name" value="GABA-B RECEPTOR"/>
    <property type="match status" value="1"/>
</dbReference>
<organism evidence="13 14">
    <name type="scientific">Adineta steineri</name>
    <dbReference type="NCBI Taxonomy" id="433720"/>
    <lineage>
        <taxon>Eukaryota</taxon>
        <taxon>Metazoa</taxon>
        <taxon>Spiralia</taxon>
        <taxon>Gnathifera</taxon>
        <taxon>Rotifera</taxon>
        <taxon>Eurotatoria</taxon>
        <taxon>Bdelloidea</taxon>
        <taxon>Adinetida</taxon>
        <taxon>Adinetidae</taxon>
        <taxon>Adineta</taxon>
    </lineage>
</organism>
<feature type="signal peptide" evidence="11">
    <location>
        <begin position="1"/>
        <end position="21"/>
    </location>
</feature>
<dbReference type="Gene3D" id="3.40.50.2300">
    <property type="match status" value="2"/>
</dbReference>
<evidence type="ECO:0000256" key="11">
    <source>
        <dbReference type="SAM" id="SignalP"/>
    </source>
</evidence>